<sequence>MAKGKCKDCKWWKRQTNLKNLVEDKLTENRWNKGKCYRFPHSEDKRANENCGEFEDK</sequence>
<accession>A0A0F9P2Q1</accession>
<organism evidence="1">
    <name type="scientific">marine sediment metagenome</name>
    <dbReference type="NCBI Taxonomy" id="412755"/>
    <lineage>
        <taxon>unclassified sequences</taxon>
        <taxon>metagenomes</taxon>
        <taxon>ecological metagenomes</taxon>
    </lineage>
</organism>
<dbReference type="EMBL" id="LAZR01002748">
    <property type="protein sequence ID" value="KKN26105.1"/>
    <property type="molecule type" value="Genomic_DNA"/>
</dbReference>
<proteinExistence type="predicted"/>
<comment type="caution">
    <text evidence="1">The sequence shown here is derived from an EMBL/GenBank/DDBJ whole genome shotgun (WGS) entry which is preliminary data.</text>
</comment>
<evidence type="ECO:0000313" key="1">
    <source>
        <dbReference type="EMBL" id="KKN26105.1"/>
    </source>
</evidence>
<dbReference type="AlphaFoldDB" id="A0A0F9P2Q1"/>
<protein>
    <submittedName>
        <fullName evidence="1">Uncharacterized protein</fullName>
    </submittedName>
</protein>
<gene>
    <name evidence="1" type="ORF">LCGC14_0878220</name>
</gene>
<reference evidence="1" key="1">
    <citation type="journal article" date="2015" name="Nature">
        <title>Complex archaea that bridge the gap between prokaryotes and eukaryotes.</title>
        <authorList>
            <person name="Spang A."/>
            <person name="Saw J.H."/>
            <person name="Jorgensen S.L."/>
            <person name="Zaremba-Niedzwiedzka K."/>
            <person name="Martijn J."/>
            <person name="Lind A.E."/>
            <person name="van Eijk R."/>
            <person name="Schleper C."/>
            <person name="Guy L."/>
            <person name="Ettema T.J."/>
        </authorList>
    </citation>
    <scope>NUCLEOTIDE SEQUENCE</scope>
</reference>
<name>A0A0F9P2Q1_9ZZZZ</name>